<accession>A0A7S1AF78</accession>
<feature type="domain" description="Poly(A) polymerase nucleotidyltransferase" evidence="16">
    <location>
        <begin position="19"/>
        <end position="213"/>
    </location>
</feature>
<feature type="domain" description="Poly(A) polymerase central" evidence="15">
    <location>
        <begin position="218"/>
        <end position="367"/>
    </location>
</feature>
<keyword evidence="9" id="KW-0547">Nucleotide-binding</keyword>
<dbReference type="EC" id="2.7.7.19" evidence="5"/>
<protein>
    <recommendedName>
        <fullName evidence="5">polynucleotide adenylyltransferase</fullName>
        <ecNumber evidence="5">2.7.7.19</ecNumber>
    </recommendedName>
</protein>
<evidence type="ECO:0000259" key="14">
    <source>
        <dbReference type="Pfam" id="PF04926"/>
    </source>
</evidence>
<keyword evidence="10" id="KW-0067">ATP-binding</keyword>
<dbReference type="GO" id="GO:0046872">
    <property type="term" value="F:metal ion binding"/>
    <property type="evidence" value="ECO:0007669"/>
    <property type="project" value="UniProtKB-KW"/>
</dbReference>
<dbReference type="FunFam" id="3.30.460.10:FF:000002">
    <property type="entry name" value="Poly(A) polymerase alpha, putative"/>
    <property type="match status" value="1"/>
</dbReference>
<dbReference type="EMBL" id="HBFQ01037726">
    <property type="protein sequence ID" value="CAD8852302.1"/>
    <property type="molecule type" value="Transcribed_RNA"/>
</dbReference>
<keyword evidence="7" id="KW-0808">Transferase</keyword>
<dbReference type="PANTHER" id="PTHR10682:SF10">
    <property type="entry name" value="POLYNUCLEOTIDE ADENYLYLTRANSFERASE"/>
    <property type="match status" value="1"/>
</dbReference>
<dbReference type="CDD" id="cd05402">
    <property type="entry name" value="NT_PAP_TUTase"/>
    <property type="match status" value="1"/>
</dbReference>
<evidence type="ECO:0000256" key="10">
    <source>
        <dbReference type="ARBA" id="ARBA00022840"/>
    </source>
</evidence>
<dbReference type="InterPro" id="IPR043519">
    <property type="entry name" value="NT_sf"/>
</dbReference>
<dbReference type="Gene3D" id="3.30.460.10">
    <property type="entry name" value="Beta Polymerase, domain 2"/>
    <property type="match status" value="1"/>
</dbReference>
<dbReference type="GO" id="GO:0006397">
    <property type="term" value="P:mRNA processing"/>
    <property type="evidence" value="ECO:0007669"/>
    <property type="project" value="UniProtKB-KW"/>
</dbReference>
<evidence type="ECO:0000256" key="1">
    <source>
        <dbReference type="ARBA" id="ARBA00001936"/>
    </source>
</evidence>
<dbReference type="GO" id="GO:0005524">
    <property type="term" value="F:ATP binding"/>
    <property type="evidence" value="ECO:0007669"/>
    <property type="project" value="UniProtKB-KW"/>
</dbReference>
<feature type="domain" description="Poly(A) polymerase RNA-binding" evidence="14">
    <location>
        <begin position="371"/>
        <end position="417"/>
    </location>
</feature>
<evidence type="ECO:0000256" key="7">
    <source>
        <dbReference type="ARBA" id="ARBA00022679"/>
    </source>
</evidence>
<keyword evidence="8" id="KW-0479">Metal-binding</keyword>
<dbReference type="SUPFAM" id="SSF55003">
    <property type="entry name" value="PAP/Archaeal CCA-adding enzyme, C-terminal domain"/>
    <property type="match status" value="1"/>
</dbReference>
<dbReference type="Gene3D" id="3.30.70.590">
    <property type="entry name" value="Poly(A) polymerase predicted RNA binding domain"/>
    <property type="match status" value="2"/>
</dbReference>
<organism evidence="17">
    <name type="scientific">Noctiluca scintillans</name>
    <name type="common">Sea sparkle</name>
    <name type="synonym">Red tide dinoflagellate</name>
    <dbReference type="NCBI Taxonomy" id="2966"/>
    <lineage>
        <taxon>Eukaryota</taxon>
        <taxon>Sar</taxon>
        <taxon>Alveolata</taxon>
        <taxon>Dinophyceae</taxon>
        <taxon>Noctilucales</taxon>
        <taxon>Noctilucaceae</taxon>
        <taxon>Noctiluca</taxon>
    </lineage>
</organism>
<evidence type="ECO:0000259" key="15">
    <source>
        <dbReference type="Pfam" id="PF04928"/>
    </source>
</evidence>
<comment type="cofactor">
    <cofactor evidence="1">
        <name>Mn(2+)</name>
        <dbReference type="ChEBI" id="CHEBI:29035"/>
    </cofactor>
</comment>
<sequence length="665" mass="74820">MDDGQGPEVRRQGEAVKLGVTDPISLGLPTHSELALNEQLMEELRRDAPLQSQEGMRSRASILVELHRIVLQWIYEVGVQQGMDDDSARRAGAKIFTFGSYRLGLVSPGSDIDALCVAPKHISREAFFQVLVSKLQEHPDISELSPVPDAYVPIIKMKLSGVEIDLLFARLSLSQVPDDLESLNDDNLLKNLDDKTVRSLNGCRVADHILSLVPNAETFRDTLRLIKIWAKRRGIYSNVLGFFGGITWAILVARVCQLYPHYCPSSLVKRFFRVYDRWNWKNPVTLCPIREQSNVAGLMAFRIWNPKVHPPDRMHLMPIITPAFPSMNSTHNVTETTKRILMEEFRRGYKIVGQVEEAKCPWAEVYRQLPFFTQFRYYLHVEVVAKLPQVFTKWLGWIESKLRHLVKQLEQIPSVQVRPSCDHIDFVDPQWPRATAMFMGLTIASKTVHGQQGQTVDLRKPVTQFVELINSWHDREQYAGLYDMRVRHVARRDLPDFLPEGCRPRKAASAPELMSEDVPVQEVEPVPAPQKRLQEEVVLESPKRQRVSPQRTAADDTSQVGSVAVGAPTELHPVGPCVNVVLPAPQQPPHQSPAQKPPVHQSLPTNFGDGGGTPSSTCAELDKNVSPHTKSSMDVFAIHGQRSQQATAVQASKKKIGRINVKLDG</sequence>
<dbReference type="GO" id="GO:1990817">
    <property type="term" value="F:poly(A) RNA polymerase activity"/>
    <property type="evidence" value="ECO:0007669"/>
    <property type="project" value="UniProtKB-EC"/>
</dbReference>
<dbReference type="AlphaFoldDB" id="A0A7S1AF78"/>
<evidence type="ECO:0000256" key="11">
    <source>
        <dbReference type="ARBA" id="ARBA00022842"/>
    </source>
</evidence>
<feature type="region of interest" description="Disordered" evidence="13">
    <location>
        <begin position="508"/>
        <end position="559"/>
    </location>
</feature>
<keyword evidence="11" id="KW-0460">Magnesium</keyword>
<gene>
    <name evidence="17" type="ORF">NSCI0253_LOCUS26652</name>
</gene>
<dbReference type="Gene3D" id="1.10.1410.10">
    <property type="match status" value="1"/>
</dbReference>
<dbReference type="SUPFAM" id="SSF81631">
    <property type="entry name" value="PAP/OAS1 substrate-binding domain"/>
    <property type="match status" value="1"/>
</dbReference>
<evidence type="ECO:0000256" key="4">
    <source>
        <dbReference type="ARBA" id="ARBA00010912"/>
    </source>
</evidence>
<feature type="region of interest" description="Disordered" evidence="13">
    <location>
        <begin position="583"/>
        <end position="632"/>
    </location>
</feature>
<reference evidence="17" key="1">
    <citation type="submission" date="2021-01" db="EMBL/GenBank/DDBJ databases">
        <authorList>
            <person name="Corre E."/>
            <person name="Pelletier E."/>
            <person name="Niang G."/>
            <person name="Scheremetjew M."/>
            <person name="Finn R."/>
            <person name="Kale V."/>
            <person name="Holt S."/>
            <person name="Cochrane G."/>
            <person name="Meng A."/>
            <person name="Brown T."/>
            <person name="Cohen L."/>
        </authorList>
    </citation>
    <scope>NUCLEOTIDE SEQUENCE</scope>
</reference>
<evidence type="ECO:0000256" key="8">
    <source>
        <dbReference type="ARBA" id="ARBA00022723"/>
    </source>
</evidence>
<dbReference type="InterPro" id="IPR011068">
    <property type="entry name" value="NuclTrfase_I-like_C"/>
</dbReference>
<name>A0A7S1AF78_NOCSC</name>
<evidence type="ECO:0000256" key="2">
    <source>
        <dbReference type="ARBA" id="ARBA00001946"/>
    </source>
</evidence>
<proteinExistence type="inferred from homology"/>
<dbReference type="FunFam" id="1.10.1410.10:FF:000001">
    <property type="entry name" value="Putative poly(A) polymerase gamma"/>
    <property type="match status" value="1"/>
</dbReference>
<dbReference type="PANTHER" id="PTHR10682">
    <property type="entry name" value="POLY A POLYMERASE"/>
    <property type="match status" value="1"/>
</dbReference>
<evidence type="ECO:0000256" key="13">
    <source>
        <dbReference type="SAM" id="MobiDB-lite"/>
    </source>
</evidence>
<dbReference type="GO" id="GO:0031123">
    <property type="term" value="P:RNA 3'-end processing"/>
    <property type="evidence" value="ECO:0007669"/>
    <property type="project" value="InterPro"/>
</dbReference>
<evidence type="ECO:0000256" key="3">
    <source>
        <dbReference type="ARBA" id="ARBA00004123"/>
    </source>
</evidence>
<evidence type="ECO:0000256" key="9">
    <source>
        <dbReference type="ARBA" id="ARBA00022741"/>
    </source>
</evidence>
<keyword evidence="12" id="KW-0539">Nucleus</keyword>
<evidence type="ECO:0000313" key="17">
    <source>
        <dbReference type="EMBL" id="CAD8852302.1"/>
    </source>
</evidence>
<dbReference type="Pfam" id="PF04926">
    <property type="entry name" value="PAP_RNA-bind"/>
    <property type="match status" value="2"/>
</dbReference>
<dbReference type="InterPro" id="IPR007010">
    <property type="entry name" value="PolA_pol_RNA-bd_dom"/>
</dbReference>
<comment type="subcellular location">
    <subcellularLocation>
        <location evidence="3">Nucleus</location>
    </subcellularLocation>
</comment>
<comment type="similarity">
    <text evidence="4">Belongs to the poly(A) polymerase family.</text>
</comment>
<dbReference type="InterPro" id="IPR007012">
    <property type="entry name" value="PolA_pol_cen_dom"/>
</dbReference>
<evidence type="ECO:0000256" key="12">
    <source>
        <dbReference type="ARBA" id="ARBA00023242"/>
    </source>
</evidence>
<evidence type="ECO:0000256" key="5">
    <source>
        <dbReference type="ARBA" id="ARBA00012388"/>
    </source>
</evidence>
<feature type="compositionally biased region" description="Polar residues" evidence="13">
    <location>
        <begin position="547"/>
        <end position="559"/>
    </location>
</feature>
<feature type="domain" description="Poly(A) polymerase RNA-binding" evidence="14">
    <location>
        <begin position="434"/>
        <end position="504"/>
    </location>
</feature>
<evidence type="ECO:0000259" key="16">
    <source>
        <dbReference type="Pfam" id="PF20750"/>
    </source>
</evidence>
<keyword evidence="6" id="KW-0507">mRNA processing</keyword>
<evidence type="ECO:0000256" key="6">
    <source>
        <dbReference type="ARBA" id="ARBA00022664"/>
    </source>
</evidence>
<dbReference type="InterPro" id="IPR048840">
    <property type="entry name" value="PolA_pol_NTPase"/>
</dbReference>
<dbReference type="GO" id="GO:0005634">
    <property type="term" value="C:nucleus"/>
    <property type="evidence" value="ECO:0007669"/>
    <property type="project" value="UniProtKB-SubCell"/>
</dbReference>
<dbReference type="Pfam" id="PF20750">
    <property type="entry name" value="PAP_NTPase"/>
    <property type="match status" value="1"/>
</dbReference>
<dbReference type="GO" id="GO:0003723">
    <property type="term" value="F:RNA binding"/>
    <property type="evidence" value="ECO:0007669"/>
    <property type="project" value="InterPro"/>
</dbReference>
<comment type="cofactor">
    <cofactor evidence="2">
        <name>Mg(2+)</name>
        <dbReference type="ChEBI" id="CHEBI:18420"/>
    </cofactor>
</comment>
<dbReference type="Pfam" id="PF04928">
    <property type="entry name" value="PAP_central"/>
    <property type="match status" value="1"/>
</dbReference>
<dbReference type="SUPFAM" id="SSF81301">
    <property type="entry name" value="Nucleotidyltransferase"/>
    <property type="match status" value="1"/>
</dbReference>